<dbReference type="Proteomes" id="UP000054498">
    <property type="component" value="Unassembled WGS sequence"/>
</dbReference>
<dbReference type="FunFam" id="3.90.640.10:FF:000003">
    <property type="entry name" value="Molecular chaperone DnaK"/>
    <property type="match status" value="1"/>
</dbReference>
<dbReference type="KEGG" id="mng:MNEG_3858"/>
<dbReference type="STRING" id="145388.A0A0D2LBM1"/>
<dbReference type="InterPro" id="IPR043129">
    <property type="entry name" value="ATPase_NBD"/>
</dbReference>
<proteinExistence type="inferred from homology"/>
<name>A0A0D2LBM1_9CHLO</name>
<dbReference type="OrthoDB" id="1894852at2759"/>
<protein>
    <submittedName>
        <fullName evidence="5">Molecular chaperone DnaK</fullName>
        <ecNumber evidence="5">1.3.1.74</ecNumber>
    </submittedName>
</protein>
<dbReference type="Gene3D" id="3.90.640.10">
    <property type="entry name" value="Actin, Chain A, domain 4"/>
    <property type="match status" value="1"/>
</dbReference>
<dbReference type="PROSITE" id="PS00329">
    <property type="entry name" value="HSP70_2"/>
    <property type="match status" value="1"/>
</dbReference>
<organism evidence="5 6">
    <name type="scientific">Monoraphidium neglectum</name>
    <dbReference type="NCBI Taxonomy" id="145388"/>
    <lineage>
        <taxon>Eukaryota</taxon>
        <taxon>Viridiplantae</taxon>
        <taxon>Chlorophyta</taxon>
        <taxon>core chlorophytes</taxon>
        <taxon>Chlorophyceae</taxon>
        <taxon>CS clade</taxon>
        <taxon>Sphaeropleales</taxon>
        <taxon>Selenastraceae</taxon>
        <taxon>Monoraphidium</taxon>
    </lineage>
</organism>
<dbReference type="PANTHER" id="PTHR19375">
    <property type="entry name" value="HEAT SHOCK PROTEIN 70KDA"/>
    <property type="match status" value="1"/>
</dbReference>
<evidence type="ECO:0000256" key="1">
    <source>
        <dbReference type="ARBA" id="ARBA00007381"/>
    </source>
</evidence>
<dbReference type="FunFam" id="3.30.420.40:FF:000020">
    <property type="entry name" value="Chaperone protein HscA homolog"/>
    <property type="match status" value="1"/>
</dbReference>
<keyword evidence="5" id="KW-0560">Oxidoreductase</keyword>
<dbReference type="AlphaFoldDB" id="A0A0D2LBM1"/>
<evidence type="ECO:0000313" key="5">
    <source>
        <dbReference type="EMBL" id="KIZ04104.1"/>
    </source>
</evidence>
<keyword evidence="2" id="KW-0547">Nucleotide-binding</keyword>
<dbReference type="FunFam" id="3.30.420.40:FF:000028">
    <property type="entry name" value="heat shock 70 kDa protein-like"/>
    <property type="match status" value="1"/>
</dbReference>
<keyword evidence="4" id="KW-0175">Coiled coil</keyword>
<dbReference type="EC" id="1.3.1.74" evidence="5"/>
<comment type="similarity">
    <text evidence="1">Belongs to the heat shock protein 70 family.</text>
</comment>
<evidence type="ECO:0000313" key="6">
    <source>
        <dbReference type="Proteomes" id="UP000054498"/>
    </source>
</evidence>
<feature type="coiled-coil region" evidence="4">
    <location>
        <begin position="94"/>
        <end position="121"/>
    </location>
</feature>
<dbReference type="GeneID" id="25736736"/>
<dbReference type="Gene3D" id="3.30.420.40">
    <property type="match status" value="2"/>
</dbReference>
<keyword evidence="3" id="KW-0067">ATP-binding</keyword>
<dbReference type="GO" id="GO:0140662">
    <property type="term" value="F:ATP-dependent protein folding chaperone"/>
    <property type="evidence" value="ECO:0007669"/>
    <property type="project" value="InterPro"/>
</dbReference>
<gene>
    <name evidence="5" type="ORF">MNEG_3858</name>
</gene>
<evidence type="ECO:0000256" key="4">
    <source>
        <dbReference type="SAM" id="Coils"/>
    </source>
</evidence>
<dbReference type="Pfam" id="PF00012">
    <property type="entry name" value="HSP70"/>
    <property type="match status" value="1"/>
</dbReference>
<accession>A0A0D2LBM1</accession>
<keyword evidence="6" id="KW-1185">Reference proteome</keyword>
<dbReference type="GO" id="GO:0032440">
    <property type="term" value="F:2-alkenal reductase [NAD(P)H] activity"/>
    <property type="evidence" value="ECO:0007669"/>
    <property type="project" value="UniProtKB-EC"/>
</dbReference>
<evidence type="ECO:0000256" key="3">
    <source>
        <dbReference type="ARBA" id="ARBA00022840"/>
    </source>
</evidence>
<dbReference type="RefSeq" id="XP_013903123.1">
    <property type="nucleotide sequence ID" value="XM_014047669.1"/>
</dbReference>
<dbReference type="InterPro" id="IPR018181">
    <property type="entry name" value="Heat_shock_70_CS"/>
</dbReference>
<reference evidence="5 6" key="1">
    <citation type="journal article" date="2013" name="BMC Genomics">
        <title>Reconstruction of the lipid metabolism for the microalga Monoraphidium neglectum from its genome sequence reveals characteristics suitable for biofuel production.</title>
        <authorList>
            <person name="Bogen C."/>
            <person name="Al-Dilaimi A."/>
            <person name="Albersmeier A."/>
            <person name="Wichmann J."/>
            <person name="Grundmann M."/>
            <person name="Rupp O."/>
            <person name="Lauersen K.J."/>
            <person name="Blifernez-Klassen O."/>
            <person name="Kalinowski J."/>
            <person name="Goesmann A."/>
            <person name="Mussgnug J.H."/>
            <person name="Kruse O."/>
        </authorList>
    </citation>
    <scope>NUCLEOTIDE SEQUENCE [LARGE SCALE GENOMIC DNA]</scope>
    <source>
        <strain evidence="5 6">SAG 48.87</strain>
    </source>
</reference>
<evidence type="ECO:0000256" key="2">
    <source>
        <dbReference type="ARBA" id="ARBA00022741"/>
    </source>
</evidence>
<dbReference type="GO" id="GO:0005524">
    <property type="term" value="F:ATP binding"/>
    <property type="evidence" value="ECO:0007669"/>
    <property type="project" value="UniProtKB-KW"/>
</dbReference>
<sequence>MLPTSKIAGLEVLRIINEPTAAALAYGIEKKGNETILVFDLGGGTFDVSILEVGDGVFEVLSTSGDTHLGGDDFDKRIVDCLADDFKRNEGIDLRKDRQALQRLTEAAEKAKIELSSLSQTSINLPFITATPEGPKHIDMQLTRAKFEEMCSDLLERCKRPVEQALSDAKLSLNGEPPLPPPTGGAALCGALWFLAPAWKPCT</sequence>
<dbReference type="SUPFAM" id="SSF53067">
    <property type="entry name" value="Actin-like ATPase domain"/>
    <property type="match status" value="2"/>
</dbReference>
<dbReference type="InterPro" id="IPR013126">
    <property type="entry name" value="Hsp_70_fam"/>
</dbReference>
<dbReference type="EMBL" id="KK100725">
    <property type="protein sequence ID" value="KIZ04104.1"/>
    <property type="molecule type" value="Genomic_DNA"/>
</dbReference>